<name>A0A1Y0EJR3_9BURK</name>
<keyword evidence="3" id="KW-1185">Reference proteome</keyword>
<protein>
    <submittedName>
        <fullName evidence="2">Uncharacterized protein</fullName>
    </submittedName>
</protein>
<evidence type="ECO:0000256" key="1">
    <source>
        <dbReference type="SAM" id="MobiDB-lite"/>
    </source>
</evidence>
<evidence type="ECO:0000313" key="2">
    <source>
        <dbReference type="EMBL" id="ARU03668.1"/>
    </source>
</evidence>
<feature type="region of interest" description="Disordered" evidence="1">
    <location>
        <begin position="1"/>
        <end position="21"/>
    </location>
</feature>
<accession>A0A1Y0EJR3</accession>
<dbReference type="Proteomes" id="UP000196138">
    <property type="component" value="Chromosome"/>
</dbReference>
<feature type="compositionally biased region" description="Basic residues" evidence="1">
    <location>
        <begin position="7"/>
        <end position="21"/>
    </location>
</feature>
<evidence type="ECO:0000313" key="3">
    <source>
        <dbReference type="Proteomes" id="UP000196138"/>
    </source>
</evidence>
<dbReference type="AlphaFoldDB" id="A0A1Y0EJR3"/>
<organism evidence="2 3">
    <name type="scientific">Comamonas serinivorans</name>
    <dbReference type="NCBI Taxonomy" id="1082851"/>
    <lineage>
        <taxon>Bacteria</taxon>
        <taxon>Pseudomonadati</taxon>
        <taxon>Pseudomonadota</taxon>
        <taxon>Betaproteobacteria</taxon>
        <taxon>Burkholderiales</taxon>
        <taxon>Comamonadaceae</taxon>
        <taxon>Comamonas</taxon>
    </lineage>
</organism>
<dbReference type="EMBL" id="CP021455">
    <property type="protein sequence ID" value="ARU03668.1"/>
    <property type="molecule type" value="Genomic_DNA"/>
</dbReference>
<reference evidence="2 3" key="1">
    <citation type="submission" date="2017-05" db="EMBL/GenBank/DDBJ databases">
        <authorList>
            <person name="Song R."/>
            <person name="Chenine A.L."/>
            <person name="Ruprecht R.M."/>
        </authorList>
    </citation>
    <scope>NUCLEOTIDE SEQUENCE [LARGE SCALE GENOMIC DNA]</scope>
    <source>
        <strain evidence="2 3">DSM 26136</strain>
    </source>
</reference>
<dbReference type="KEGG" id="cser:CCO03_02275"/>
<sequence length="65" mass="6815">MSTPGRNFKRRTRLAHGRRHCAAAPGSISAIITGGVTLHDGRTSFGMTNAPKRVCAHSGQAASAR</sequence>
<proteinExistence type="predicted"/>
<gene>
    <name evidence="2" type="ORF">CCO03_02275</name>
</gene>